<dbReference type="RefSeq" id="WP_259083944.1">
    <property type="nucleotide sequence ID" value="NZ_JANTYZ010000009.1"/>
</dbReference>
<keyword evidence="2 4" id="KW-0378">Hydrolase</keyword>
<evidence type="ECO:0000256" key="2">
    <source>
        <dbReference type="ARBA" id="ARBA00022801"/>
    </source>
</evidence>
<dbReference type="GO" id="GO:0005975">
    <property type="term" value="P:carbohydrate metabolic process"/>
    <property type="evidence" value="ECO:0007669"/>
    <property type="project" value="InterPro"/>
</dbReference>
<evidence type="ECO:0000256" key="5">
    <source>
        <dbReference type="SAM" id="MobiDB-lite"/>
    </source>
</evidence>
<evidence type="ECO:0000256" key="3">
    <source>
        <dbReference type="ARBA" id="ARBA00023277"/>
    </source>
</evidence>
<comment type="caution">
    <text evidence="7">The sequence shown here is derived from an EMBL/GenBank/DDBJ whole genome shotgun (WGS) entry which is preliminary data.</text>
</comment>
<dbReference type="SUPFAM" id="SSF52279">
    <property type="entry name" value="Beta-D-glucan exohydrolase, C-terminal domain"/>
    <property type="match status" value="1"/>
</dbReference>
<evidence type="ECO:0000313" key="7">
    <source>
        <dbReference type="EMBL" id="MCS3866117.1"/>
    </source>
</evidence>
<dbReference type="Pfam" id="PF00933">
    <property type="entry name" value="Glyco_hydro_3"/>
    <property type="match status" value="1"/>
</dbReference>
<feature type="region of interest" description="Disordered" evidence="5">
    <location>
        <begin position="44"/>
        <end position="77"/>
    </location>
</feature>
<dbReference type="PRINTS" id="PR00133">
    <property type="entry name" value="GLHYDRLASE3"/>
</dbReference>
<dbReference type="InterPro" id="IPR026891">
    <property type="entry name" value="Fn3-like"/>
</dbReference>
<dbReference type="InterPro" id="IPR001764">
    <property type="entry name" value="Glyco_hydro_3_N"/>
</dbReference>
<evidence type="ECO:0000256" key="4">
    <source>
        <dbReference type="RuleBase" id="RU361161"/>
    </source>
</evidence>
<dbReference type="AlphaFoldDB" id="A0A9X2U3G0"/>
<evidence type="ECO:0000259" key="6">
    <source>
        <dbReference type="SMART" id="SM01217"/>
    </source>
</evidence>
<comment type="similarity">
    <text evidence="1 4">Belongs to the glycosyl hydrolase 3 family.</text>
</comment>
<name>A0A9X2U3G0_9BACT</name>
<proteinExistence type="inferred from homology"/>
<dbReference type="Gene3D" id="2.60.40.10">
    <property type="entry name" value="Immunoglobulins"/>
    <property type="match status" value="1"/>
</dbReference>
<keyword evidence="4 7" id="KW-0326">Glycosidase</keyword>
<reference evidence="7" key="1">
    <citation type="submission" date="2022-08" db="EMBL/GenBank/DDBJ databases">
        <title>Genomic Encyclopedia of Type Strains, Phase V (KMG-V): Genome sequencing to study the core and pangenomes of soil and plant-associated prokaryotes.</title>
        <authorList>
            <person name="Whitman W."/>
        </authorList>
    </citation>
    <scope>NUCLEOTIDE SEQUENCE</scope>
    <source>
        <strain evidence="7">SP2016B</strain>
    </source>
</reference>
<feature type="domain" description="Fibronectin type III-like" evidence="6">
    <location>
        <begin position="672"/>
        <end position="742"/>
    </location>
</feature>
<evidence type="ECO:0000313" key="8">
    <source>
        <dbReference type="Proteomes" id="UP001155034"/>
    </source>
</evidence>
<dbReference type="PANTHER" id="PTHR42715:SF10">
    <property type="entry name" value="BETA-GLUCOSIDASE"/>
    <property type="match status" value="1"/>
</dbReference>
<dbReference type="InterPro" id="IPR050288">
    <property type="entry name" value="Cellulose_deg_GH3"/>
</dbReference>
<dbReference type="FunFam" id="2.60.40.10:FF:000495">
    <property type="entry name" value="Periplasmic beta-glucosidase"/>
    <property type="match status" value="1"/>
</dbReference>
<dbReference type="InterPro" id="IPR013783">
    <property type="entry name" value="Ig-like_fold"/>
</dbReference>
<dbReference type="InterPro" id="IPR036881">
    <property type="entry name" value="Glyco_hydro_3_C_sf"/>
</dbReference>
<dbReference type="Gene3D" id="3.40.50.1700">
    <property type="entry name" value="Glycoside hydrolase family 3 C-terminal domain"/>
    <property type="match status" value="2"/>
</dbReference>
<gene>
    <name evidence="7" type="ORF">GGP82_002688</name>
</gene>
<dbReference type="InterPro" id="IPR017853">
    <property type="entry name" value="GH"/>
</dbReference>
<dbReference type="InterPro" id="IPR036962">
    <property type="entry name" value="Glyco_hydro_3_N_sf"/>
</dbReference>
<sequence length="853" mass="94066">MTAVFLYGLLLFAVISMAIAVAIFGFKVRASEYSNWGAFGDASSESGPDGMDSRNHLDNDLDSTGNDPDSTGDGDAVEGDLEARAAELVSQMNLDEKASLSSGRTFWTSASMDRLDVPSIWFADGPHGLRRTLGPEEREESHPATCFPTAVGQAASWNRELTMQIGSAIGVEAQARDVQVLLGPGINIKRSPLGGRNFEYFSEDPFLSGKMATAHVRGSQSEGVGAVLKHYVANNQEHHRMSVSAEIGGRTLRQIYLRAFNIPVREANPLAVMLAYNRVNGTFMTEHAELLHVLREEWGYEGLTVSDWGAVQDRVRSAKAGLDLEMPTNSRNDQELAKAVRSGNLSEDILDRRVRKTVETALRGKKNSRSEISFDEEIKARHHDLARRAAAESFVLLKNEDGFLPLDPSAALQVALIGAFAKQPRYQGTGSSRVKPTRMSSVHDGLLDAFGEKQVTYAPGYPYGEGSGDVKVLREEAVKAACQADVALVFGGLPPGSEAEGTDRSKLQMPEEQNRLIEAVSEAQPSTAVVLSNGSAVAMPWHKEPKAILETWLAGQAGGEAKTDVLLGDASPSGRLPVTFPKRLADTPAHLNFPGEDREVRYGERFFVGYRYYDERDIEPLYPFGHGLSYTRFEMDSFSLNTDSIDVRSMQEESGLEAEIQVFNAGDRTGQAVLQLYVEGPEKRLRRPPKVLRGFRKVSLETGETRSIQFEIGKRDLAVWDDRRSRWVIESGEYRVQVGASSRDLPFEQKIEVEGVPKDQGPLLDRHSTVRQWLEDPQGRRAVQPLLRMMGDAEGRDRDDQSDMRDIIANFPLSKLALLSLGGTAEKMVERIVQQVRSNEKPPDTGLDDPKDT</sequence>
<organism evidence="7 8">
    <name type="scientific">Salinibacter ruber</name>
    <dbReference type="NCBI Taxonomy" id="146919"/>
    <lineage>
        <taxon>Bacteria</taxon>
        <taxon>Pseudomonadati</taxon>
        <taxon>Rhodothermota</taxon>
        <taxon>Rhodothermia</taxon>
        <taxon>Rhodothermales</taxon>
        <taxon>Salinibacteraceae</taxon>
        <taxon>Salinibacter</taxon>
    </lineage>
</organism>
<dbReference type="InterPro" id="IPR002772">
    <property type="entry name" value="Glyco_hydro_3_C"/>
</dbReference>
<dbReference type="PANTHER" id="PTHR42715">
    <property type="entry name" value="BETA-GLUCOSIDASE"/>
    <property type="match status" value="1"/>
</dbReference>
<dbReference type="GO" id="GO:0008422">
    <property type="term" value="F:beta-glucosidase activity"/>
    <property type="evidence" value="ECO:0007669"/>
    <property type="project" value="UniProtKB-EC"/>
</dbReference>
<dbReference type="Pfam" id="PF14310">
    <property type="entry name" value="Fn3-like"/>
    <property type="match status" value="1"/>
</dbReference>
<evidence type="ECO:0000256" key="1">
    <source>
        <dbReference type="ARBA" id="ARBA00005336"/>
    </source>
</evidence>
<keyword evidence="3" id="KW-0119">Carbohydrate metabolism</keyword>
<dbReference type="EMBL" id="JANTYZ010000009">
    <property type="protein sequence ID" value="MCS3866117.1"/>
    <property type="molecule type" value="Genomic_DNA"/>
</dbReference>
<dbReference type="SUPFAM" id="SSF51445">
    <property type="entry name" value="(Trans)glycosidases"/>
    <property type="match status" value="1"/>
</dbReference>
<dbReference type="EC" id="3.2.1.21" evidence="7"/>
<dbReference type="Gene3D" id="3.20.20.300">
    <property type="entry name" value="Glycoside hydrolase, family 3, N-terminal domain"/>
    <property type="match status" value="2"/>
</dbReference>
<accession>A0A9X2U3G0</accession>
<dbReference type="Pfam" id="PF01915">
    <property type="entry name" value="Glyco_hydro_3_C"/>
    <property type="match status" value="1"/>
</dbReference>
<dbReference type="InterPro" id="IPR019800">
    <property type="entry name" value="Glyco_hydro_3_AS"/>
</dbReference>
<dbReference type="SMART" id="SM01217">
    <property type="entry name" value="Fn3_like"/>
    <property type="match status" value="1"/>
</dbReference>
<dbReference type="Proteomes" id="UP001155034">
    <property type="component" value="Unassembled WGS sequence"/>
</dbReference>
<dbReference type="PROSITE" id="PS00775">
    <property type="entry name" value="GLYCOSYL_HYDROL_F3"/>
    <property type="match status" value="1"/>
</dbReference>
<protein>
    <submittedName>
        <fullName evidence="7">Beta-glucosidase</fullName>
        <ecNumber evidence="7">3.2.1.21</ecNumber>
    </submittedName>
</protein>